<reference evidence="1 2" key="1">
    <citation type="submission" date="2016-01" db="EMBL/GenBank/DDBJ databases">
        <title>The new phylogeny of the genus Mycobacterium.</title>
        <authorList>
            <person name="Tarcisio F."/>
            <person name="Conor M."/>
            <person name="Antonella G."/>
            <person name="Elisabetta G."/>
            <person name="Giulia F.S."/>
            <person name="Sara T."/>
            <person name="Anna F."/>
            <person name="Clotilde B."/>
            <person name="Roberto B."/>
            <person name="Veronica D.S."/>
            <person name="Fabio R."/>
            <person name="Monica P."/>
            <person name="Olivier J."/>
            <person name="Enrico T."/>
            <person name="Nicola S."/>
        </authorList>
    </citation>
    <scope>NUCLEOTIDE SEQUENCE [LARGE SCALE GENOMIC DNA]</scope>
    <source>
        <strain evidence="1 2">DSM 44803</strain>
    </source>
</reference>
<name>A0A0F5NDY7_9MYCO</name>
<accession>A0A0F5NDY7</accession>
<sequence>MDDAGSAADMDPFVAAVDRVTATDFVCGRDISAGPRTVPCVLGGSTRPRSVDATLRRALLTAQSLAAAAVVAPPQLQVGL</sequence>
<organism evidence="1 2">
    <name type="scientific">Mycobacterium nebraskense</name>
    <dbReference type="NCBI Taxonomy" id="244292"/>
    <lineage>
        <taxon>Bacteria</taxon>
        <taxon>Bacillati</taxon>
        <taxon>Actinomycetota</taxon>
        <taxon>Actinomycetes</taxon>
        <taxon>Mycobacteriales</taxon>
        <taxon>Mycobacteriaceae</taxon>
        <taxon>Mycobacterium</taxon>
    </lineage>
</organism>
<comment type="caution">
    <text evidence="1">The sequence shown here is derived from an EMBL/GenBank/DDBJ whole genome shotgun (WGS) entry which is preliminary data.</text>
</comment>
<dbReference type="RefSeq" id="WP_046183437.1">
    <property type="nucleotide sequence ID" value="NZ_JACKSS010000105.1"/>
</dbReference>
<dbReference type="AlphaFoldDB" id="A0A0F5NDY7"/>
<gene>
    <name evidence="1" type="ORF">AWC17_13070</name>
</gene>
<keyword evidence="2" id="KW-1185">Reference proteome</keyword>
<evidence type="ECO:0000313" key="1">
    <source>
        <dbReference type="EMBL" id="ORW17327.1"/>
    </source>
</evidence>
<evidence type="ECO:0000313" key="2">
    <source>
        <dbReference type="Proteomes" id="UP000193781"/>
    </source>
</evidence>
<protein>
    <submittedName>
        <fullName evidence="1">Uncharacterized protein</fullName>
    </submittedName>
</protein>
<proteinExistence type="predicted"/>
<dbReference type="Proteomes" id="UP000193781">
    <property type="component" value="Unassembled WGS sequence"/>
</dbReference>
<dbReference type="EMBL" id="LQPH01000153">
    <property type="protein sequence ID" value="ORW17327.1"/>
    <property type="molecule type" value="Genomic_DNA"/>
</dbReference>